<dbReference type="GO" id="GO:0008233">
    <property type="term" value="F:peptidase activity"/>
    <property type="evidence" value="ECO:0007669"/>
    <property type="project" value="UniProtKB-KW"/>
</dbReference>
<evidence type="ECO:0000313" key="6">
    <source>
        <dbReference type="EMBL" id="MFH4982469.1"/>
    </source>
</evidence>
<keyword evidence="7" id="KW-1185">Reference proteome</keyword>
<dbReference type="PANTHER" id="PTHR11010">
    <property type="entry name" value="PROTEASE S28 PRO-X CARBOXYPEPTIDASE-RELATED"/>
    <property type="match status" value="1"/>
</dbReference>
<comment type="similarity">
    <text evidence="1">Belongs to the peptidase S28 family.</text>
</comment>
<dbReference type="Proteomes" id="UP001608902">
    <property type="component" value="Unassembled WGS sequence"/>
</dbReference>
<dbReference type="Gene3D" id="3.40.50.1820">
    <property type="entry name" value="alpha/beta hydrolase"/>
    <property type="match status" value="1"/>
</dbReference>
<dbReference type="InterPro" id="IPR008758">
    <property type="entry name" value="Peptidase_S28"/>
</dbReference>
<name>A0ABD6ER73_9BILA</name>
<dbReference type="AlphaFoldDB" id="A0ABD6ER73"/>
<evidence type="ECO:0000256" key="3">
    <source>
        <dbReference type="ARBA" id="ARBA00022729"/>
    </source>
</evidence>
<keyword evidence="4" id="KW-0378">Hydrolase</keyword>
<evidence type="ECO:0000256" key="4">
    <source>
        <dbReference type="ARBA" id="ARBA00022801"/>
    </source>
</evidence>
<evidence type="ECO:0000313" key="7">
    <source>
        <dbReference type="Proteomes" id="UP001608902"/>
    </source>
</evidence>
<dbReference type="PANTHER" id="PTHR11010:SF30">
    <property type="entry name" value="SERINE PROTEASE K12H4.7"/>
    <property type="match status" value="1"/>
</dbReference>
<sequence length="279" mass="32207">MTITVFCIYRKISAIDTFFQPHSTIQKRERISTITTKFHCQFLLPLRRSRSVYLYSTSTVFFFSKDDVNNNLDVRHLCYVINNASNTDPLNPLRAAMDWVNSFVPQTSTVAGQFDNDYWAMISELRSTSFDYKHAALRVWIWMTCNEVGFFQTTDHGKSAFGSMVPLNYYIDMCTDMFGDEVKIGFVRKNNHAARRRWGDADSYNASNIVLLNGELDPWHVLGTYVNIPKQHQLPVLIKGAAHCSDMYPKRSGEPEDLDDVRKTIDEQVAIYLHRSDDL</sequence>
<accession>A0ABD6ER73</accession>
<keyword evidence="5" id="KW-0325">Glycoprotein</keyword>
<keyword evidence="3" id="KW-0732">Signal</keyword>
<gene>
    <name evidence="6" type="ORF">AB6A40_009178</name>
</gene>
<reference evidence="6 7" key="1">
    <citation type="submission" date="2024-08" db="EMBL/GenBank/DDBJ databases">
        <title>Gnathostoma spinigerum genome.</title>
        <authorList>
            <person name="Gonzalez-Bertolin B."/>
            <person name="Monzon S."/>
            <person name="Zaballos A."/>
            <person name="Jimenez P."/>
            <person name="Dekumyoy P."/>
            <person name="Varona S."/>
            <person name="Cuesta I."/>
            <person name="Sumanam S."/>
            <person name="Adisakwattana P."/>
            <person name="Gasser R.B."/>
            <person name="Hernandez-Gonzalez A."/>
            <person name="Young N.D."/>
            <person name="Perteguer M.J."/>
        </authorList>
    </citation>
    <scope>NUCLEOTIDE SEQUENCE [LARGE SCALE GENOMIC DNA]</scope>
    <source>
        <strain evidence="6">AL3</strain>
        <tissue evidence="6">Liver</tissue>
    </source>
</reference>
<dbReference type="EMBL" id="JBGFUD010009374">
    <property type="protein sequence ID" value="MFH4982469.1"/>
    <property type="molecule type" value="Genomic_DNA"/>
</dbReference>
<dbReference type="GO" id="GO:0006508">
    <property type="term" value="P:proteolysis"/>
    <property type="evidence" value="ECO:0007669"/>
    <property type="project" value="UniProtKB-KW"/>
</dbReference>
<evidence type="ECO:0000256" key="2">
    <source>
        <dbReference type="ARBA" id="ARBA00022670"/>
    </source>
</evidence>
<proteinExistence type="inferred from homology"/>
<evidence type="ECO:0000256" key="1">
    <source>
        <dbReference type="ARBA" id="ARBA00011079"/>
    </source>
</evidence>
<evidence type="ECO:0000256" key="5">
    <source>
        <dbReference type="ARBA" id="ARBA00023180"/>
    </source>
</evidence>
<keyword evidence="2" id="KW-0645">Protease</keyword>
<dbReference type="InterPro" id="IPR029058">
    <property type="entry name" value="AB_hydrolase_fold"/>
</dbReference>
<comment type="caution">
    <text evidence="6">The sequence shown here is derived from an EMBL/GenBank/DDBJ whole genome shotgun (WGS) entry which is preliminary data.</text>
</comment>
<dbReference type="Pfam" id="PF05577">
    <property type="entry name" value="Peptidase_S28"/>
    <property type="match status" value="1"/>
</dbReference>
<organism evidence="6 7">
    <name type="scientific">Gnathostoma spinigerum</name>
    <dbReference type="NCBI Taxonomy" id="75299"/>
    <lineage>
        <taxon>Eukaryota</taxon>
        <taxon>Metazoa</taxon>
        <taxon>Ecdysozoa</taxon>
        <taxon>Nematoda</taxon>
        <taxon>Chromadorea</taxon>
        <taxon>Rhabditida</taxon>
        <taxon>Spirurina</taxon>
        <taxon>Gnathostomatomorpha</taxon>
        <taxon>Gnathostomatoidea</taxon>
        <taxon>Gnathostomatidae</taxon>
        <taxon>Gnathostoma</taxon>
    </lineage>
</organism>
<protein>
    <submittedName>
        <fullName evidence="6">Uncharacterized protein</fullName>
    </submittedName>
</protein>